<dbReference type="AlphaFoldDB" id="A0A0V0QTT4"/>
<keyword evidence="1" id="KW-0812">Transmembrane</keyword>
<sequence>MKIPQNSHMIPFHEIVFNKMECFITILFIIIAQRMLKQARTVNIIAHLNIQIENMIQGVEAGIETLSMRQIMNFILDSLLLGYQKVHKYMPVHVRLIKQNQFNILIKYYYQIFF</sequence>
<gene>
    <name evidence="2" type="ORF">PPERSA_00618</name>
</gene>
<protein>
    <recommendedName>
        <fullName evidence="4">Transmembrane protein</fullName>
    </recommendedName>
</protein>
<proteinExistence type="predicted"/>
<name>A0A0V0QTT4_PSEPJ</name>
<keyword evidence="1" id="KW-1133">Transmembrane helix</keyword>
<feature type="transmembrane region" description="Helical" evidence="1">
    <location>
        <begin position="15"/>
        <end position="32"/>
    </location>
</feature>
<organism evidence="2 3">
    <name type="scientific">Pseudocohnilembus persalinus</name>
    <name type="common">Ciliate</name>
    <dbReference type="NCBI Taxonomy" id="266149"/>
    <lineage>
        <taxon>Eukaryota</taxon>
        <taxon>Sar</taxon>
        <taxon>Alveolata</taxon>
        <taxon>Ciliophora</taxon>
        <taxon>Intramacronucleata</taxon>
        <taxon>Oligohymenophorea</taxon>
        <taxon>Scuticociliatia</taxon>
        <taxon>Philasterida</taxon>
        <taxon>Pseudocohnilembidae</taxon>
        <taxon>Pseudocohnilembus</taxon>
    </lineage>
</organism>
<evidence type="ECO:0000313" key="2">
    <source>
        <dbReference type="EMBL" id="KRX05317.1"/>
    </source>
</evidence>
<keyword evidence="1" id="KW-0472">Membrane</keyword>
<accession>A0A0V0QTT4</accession>
<evidence type="ECO:0000256" key="1">
    <source>
        <dbReference type="SAM" id="Phobius"/>
    </source>
</evidence>
<evidence type="ECO:0008006" key="4">
    <source>
        <dbReference type="Google" id="ProtNLM"/>
    </source>
</evidence>
<reference evidence="2 3" key="1">
    <citation type="journal article" date="2015" name="Sci. Rep.">
        <title>Genome of the facultative scuticociliatosis pathogen Pseudocohnilembus persalinus provides insight into its virulence through horizontal gene transfer.</title>
        <authorList>
            <person name="Xiong J."/>
            <person name="Wang G."/>
            <person name="Cheng J."/>
            <person name="Tian M."/>
            <person name="Pan X."/>
            <person name="Warren A."/>
            <person name="Jiang C."/>
            <person name="Yuan D."/>
            <person name="Miao W."/>
        </authorList>
    </citation>
    <scope>NUCLEOTIDE SEQUENCE [LARGE SCALE GENOMIC DNA]</scope>
    <source>
        <strain evidence="2">36N120E</strain>
    </source>
</reference>
<evidence type="ECO:0000313" key="3">
    <source>
        <dbReference type="Proteomes" id="UP000054937"/>
    </source>
</evidence>
<comment type="caution">
    <text evidence="2">The sequence shown here is derived from an EMBL/GenBank/DDBJ whole genome shotgun (WGS) entry which is preliminary data.</text>
</comment>
<keyword evidence="3" id="KW-1185">Reference proteome</keyword>
<dbReference type="InParanoid" id="A0A0V0QTT4"/>
<dbReference type="EMBL" id="LDAU01000109">
    <property type="protein sequence ID" value="KRX05317.1"/>
    <property type="molecule type" value="Genomic_DNA"/>
</dbReference>
<dbReference type="Proteomes" id="UP000054937">
    <property type="component" value="Unassembled WGS sequence"/>
</dbReference>